<dbReference type="InterPro" id="IPR002840">
    <property type="entry name" value="PMDh-S-like_dom"/>
</dbReference>
<evidence type="ECO:0000259" key="2">
    <source>
        <dbReference type="Pfam" id="PF01989"/>
    </source>
</evidence>
<dbReference type="EMBL" id="DTBD01000010">
    <property type="protein sequence ID" value="HGQ63917.1"/>
    <property type="molecule type" value="Genomic_DNA"/>
</dbReference>
<dbReference type="SUPFAM" id="SSF52016">
    <property type="entry name" value="LeuD/IlvD-like"/>
    <property type="match status" value="1"/>
</dbReference>
<comment type="caution">
    <text evidence="4">The sequence shown here is derived from an EMBL/GenBank/DDBJ whole genome shotgun (WGS) entry which is preliminary data.</text>
</comment>
<gene>
    <name evidence="4" type="ORF">ENU08_01575</name>
    <name evidence="3" type="ORF">ENU41_01050</name>
</gene>
<dbReference type="EMBL" id="DTCK01000008">
    <property type="protein sequence ID" value="HGQ35251.1"/>
    <property type="molecule type" value="Genomic_DNA"/>
</dbReference>
<keyword evidence="1" id="KW-0456">Lyase</keyword>
<feature type="domain" description="Phosphomevalonate dehydratase small subunit-like" evidence="2">
    <location>
        <begin position="27"/>
        <end position="106"/>
    </location>
</feature>
<dbReference type="Gene3D" id="3.50.30.10">
    <property type="entry name" value="Phosphohistidine domain"/>
    <property type="match status" value="1"/>
</dbReference>
<proteinExistence type="predicted"/>
<accession>A0A7C4JIN5</accession>
<evidence type="ECO:0000313" key="3">
    <source>
        <dbReference type="EMBL" id="HGQ35251.1"/>
    </source>
</evidence>
<dbReference type="AlphaFoldDB" id="A0A7C4JIN5"/>
<organism evidence="4">
    <name type="scientific">Ignisphaera aggregans</name>
    <dbReference type="NCBI Taxonomy" id="334771"/>
    <lineage>
        <taxon>Archaea</taxon>
        <taxon>Thermoproteota</taxon>
        <taxon>Thermoprotei</taxon>
        <taxon>Desulfurococcales</taxon>
        <taxon>Desulfurococcaceae</taxon>
        <taxon>Ignisphaera</taxon>
    </lineage>
</organism>
<sequence length="140" mass="15040">MSAEYCLNIDVDIEKTVEGNTVKVSVLSFLGDVNKETGTIESNESGCPGCSITNKILVIERFRGSTVGTYVLYSLCKKGLGPKAILCFEPDPVVVAGAAICEIPMIYGLPMDVLQSITTGDKIIISMKGDKLCILIKKVF</sequence>
<reference evidence="4" key="1">
    <citation type="journal article" date="2020" name="mSystems">
        <title>Genome- and Community-Level Interaction Insights into Carbon Utilization and Element Cycling Functions of Hydrothermarchaeota in Hydrothermal Sediment.</title>
        <authorList>
            <person name="Zhou Z."/>
            <person name="Liu Y."/>
            <person name="Xu W."/>
            <person name="Pan J."/>
            <person name="Luo Z.H."/>
            <person name="Li M."/>
        </authorList>
    </citation>
    <scope>NUCLEOTIDE SEQUENCE [LARGE SCALE GENOMIC DNA]</scope>
    <source>
        <strain evidence="4">SpSt-637</strain>
        <strain evidence="3">SpSt-667</strain>
    </source>
</reference>
<dbReference type="GO" id="GO:0016829">
    <property type="term" value="F:lyase activity"/>
    <property type="evidence" value="ECO:0007669"/>
    <property type="project" value="UniProtKB-KW"/>
</dbReference>
<evidence type="ECO:0000256" key="1">
    <source>
        <dbReference type="ARBA" id="ARBA00023239"/>
    </source>
</evidence>
<protein>
    <submittedName>
        <fullName evidence="4">DUF126 domain-containing protein</fullName>
    </submittedName>
</protein>
<dbReference type="Pfam" id="PF01989">
    <property type="entry name" value="AcnX_swivel_put"/>
    <property type="match status" value="1"/>
</dbReference>
<evidence type="ECO:0000313" key="4">
    <source>
        <dbReference type="EMBL" id="HGQ63917.1"/>
    </source>
</evidence>
<name>A0A7C4JIN5_9CREN</name>